<dbReference type="PANTHER" id="PTHR31047">
    <property type="entry name" value="MEIOTICALLY UP-REGULATED GENE 157 PROTEIN"/>
    <property type="match status" value="1"/>
</dbReference>
<dbReference type="InterPro" id="IPR008928">
    <property type="entry name" value="6-hairpin_glycosidase_sf"/>
</dbReference>
<dbReference type="OMA" id="WFAWCNS"/>
<dbReference type="STRING" id="13706.A0A1X2GZH0"/>
<organism evidence="1 2">
    <name type="scientific">Syncephalastrum racemosum</name>
    <name type="common">Filamentous fungus</name>
    <dbReference type="NCBI Taxonomy" id="13706"/>
    <lineage>
        <taxon>Eukaryota</taxon>
        <taxon>Fungi</taxon>
        <taxon>Fungi incertae sedis</taxon>
        <taxon>Mucoromycota</taxon>
        <taxon>Mucoromycotina</taxon>
        <taxon>Mucoromycetes</taxon>
        <taxon>Mucorales</taxon>
        <taxon>Syncephalastraceae</taxon>
        <taxon>Syncephalastrum</taxon>
    </lineage>
</organism>
<dbReference type="SMART" id="SM01149">
    <property type="entry name" value="DUF1237"/>
    <property type="match status" value="1"/>
</dbReference>
<dbReference type="InterPro" id="IPR012341">
    <property type="entry name" value="6hp_glycosidase-like_sf"/>
</dbReference>
<dbReference type="AlphaFoldDB" id="A0A1X2GZH0"/>
<protein>
    <submittedName>
        <fullName evidence="1">Meiotically up-regulated gene 157 protein</fullName>
    </submittedName>
</protein>
<dbReference type="EMBL" id="MCGN01000013">
    <property type="protein sequence ID" value="ORY89940.1"/>
    <property type="molecule type" value="Genomic_DNA"/>
</dbReference>
<reference evidence="1 2" key="1">
    <citation type="submission" date="2016-07" db="EMBL/GenBank/DDBJ databases">
        <title>Pervasive Adenine N6-methylation of Active Genes in Fungi.</title>
        <authorList>
            <consortium name="DOE Joint Genome Institute"/>
            <person name="Mondo S.J."/>
            <person name="Dannebaum R.O."/>
            <person name="Kuo R.C."/>
            <person name="Labutti K."/>
            <person name="Haridas S."/>
            <person name="Kuo A."/>
            <person name="Salamov A."/>
            <person name="Ahrendt S.R."/>
            <person name="Lipzen A."/>
            <person name="Sullivan W."/>
            <person name="Andreopoulos W.B."/>
            <person name="Clum A."/>
            <person name="Lindquist E."/>
            <person name="Daum C."/>
            <person name="Ramamoorthy G.K."/>
            <person name="Gryganskyi A."/>
            <person name="Culley D."/>
            <person name="Magnuson J.K."/>
            <person name="James T.Y."/>
            <person name="O'Malley M.A."/>
            <person name="Stajich J.E."/>
            <person name="Spatafora J.W."/>
            <person name="Visel A."/>
            <person name="Grigoriev I.V."/>
        </authorList>
    </citation>
    <scope>NUCLEOTIDE SEQUENCE [LARGE SCALE GENOMIC DNA]</scope>
    <source>
        <strain evidence="1 2">NRRL 2496</strain>
    </source>
</reference>
<comment type="caution">
    <text evidence="1">The sequence shown here is derived from an EMBL/GenBank/DDBJ whole genome shotgun (WGS) entry which is preliminary data.</text>
</comment>
<dbReference type="OrthoDB" id="7771656at2759"/>
<evidence type="ECO:0000313" key="2">
    <source>
        <dbReference type="Proteomes" id="UP000242180"/>
    </source>
</evidence>
<dbReference type="Gene3D" id="1.50.10.10">
    <property type="match status" value="1"/>
</dbReference>
<name>A0A1X2GZH0_SYNRA</name>
<keyword evidence="2" id="KW-1185">Reference proteome</keyword>
<dbReference type="InParanoid" id="A0A1X2GZH0"/>
<evidence type="ECO:0000313" key="1">
    <source>
        <dbReference type="EMBL" id="ORY89940.1"/>
    </source>
</evidence>
<gene>
    <name evidence="1" type="ORF">BCR43DRAFT_509139</name>
</gene>
<dbReference type="GO" id="GO:0005975">
    <property type="term" value="P:carbohydrate metabolic process"/>
    <property type="evidence" value="ECO:0007669"/>
    <property type="project" value="InterPro"/>
</dbReference>
<accession>A0A1X2GZH0</accession>
<dbReference type="GO" id="GO:0003824">
    <property type="term" value="F:catalytic activity"/>
    <property type="evidence" value="ECO:0007669"/>
    <property type="project" value="UniProtKB-ARBA"/>
</dbReference>
<dbReference type="Pfam" id="PF06824">
    <property type="entry name" value="Glyco_hydro_125"/>
    <property type="match status" value="1"/>
</dbReference>
<sequence length="490" mass="55266">MPTDNCPDYTEYSRVFHEPGSGGPLNLPFQRPVEACRRFTSKVIETVVDTVSAKMADLDLARLFTNAYPNTLDTTIQQTACLNSTDCQPLSYIITGDIDAMWLRDSANQLLPYLEHIKTDVSLKRLFLGAIYIQSQFINVDPFANAFHKPQSMQGQDISKRELKQGVYENKWEVDSLASFLSLSTQYWETTGDDSFAGSQDWMTAVDNVIQTLQHMQEPTFDPVTGRPRPVYNAYTHWTDRPTETQFLNGQGNPVNGTGMIKVLFRPSDDATIFPFFIPGNAMISVELQRASKLVALRNSTQAKVMADLSKQIRDGIYQHGVRDHPKYGKVFAYEVDGYGSALFMDDANVPSLLSLSLLGFVDQDDPIYQNTRRLVLSRDNPYYFDGPRQGGMAGIGGPHVAINYPWPMSQIVRILSSSDDNEIKEALEMLKRTTDGTGLIHESVNIYDDGKCHSKYTRPWFAWANALFGQAILKLSRERPHLIFKKEHA</sequence>
<dbReference type="SUPFAM" id="SSF48208">
    <property type="entry name" value="Six-hairpin glycosidases"/>
    <property type="match status" value="1"/>
</dbReference>
<dbReference type="PANTHER" id="PTHR31047:SF0">
    <property type="entry name" value="MEIOTICALLY UP-REGULATED GENE 157 PROTEIN"/>
    <property type="match status" value="1"/>
</dbReference>
<dbReference type="Proteomes" id="UP000242180">
    <property type="component" value="Unassembled WGS sequence"/>
</dbReference>
<proteinExistence type="predicted"/>
<dbReference type="InterPro" id="IPR008313">
    <property type="entry name" value="GH125"/>
</dbReference>
<dbReference type="PIRSF" id="PIRSF028846">
    <property type="entry name" value="UCP028846"/>
    <property type="match status" value="1"/>
</dbReference>